<dbReference type="PROSITE" id="PS00941">
    <property type="entry name" value="CARBOXYLESTERASE_B_2"/>
    <property type="match status" value="1"/>
</dbReference>
<dbReference type="InterPro" id="IPR029058">
    <property type="entry name" value="AB_hydrolase_fold"/>
</dbReference>
<proteinExistence type="inferred from homology"/>
<keyword evidence="6" id="KW-1185">Reference proteome</keyword>
<dbReference type="InterPro" id="IPR019819">
    <property type="entry name" value="Carboxylesterase_B_CS"/>
</dbReference>
<dbReference type="InterPro" id="IPR050309">
    <property type="entry name" value="Type-B_Carboxylest/Lipase"/>
</dbReference>
<comment type="caution">
    <text evidence="5">The sequence shown here is derived from an EMBL/GenBank/DDBJ whole genome shotgun (WGS) entry which is preliminary data.</text>
</comment>
<evidence type="ECO:0000259" key="4">
    <source>
        <dbReference type="Pfam" id="PF00135"/>
    </source>
</evidence>
<evidence type="ECO:0000256" key="2">
    <source>
        <dbReference type="ARBA" id="ARBA00022801"/>
    </source>
</evidence>
<gene>
    <name evidence="5" type="ORF">DDF65_16530</name>
</gene>
<sequence>MGSKLKAKVVTMAVVMAMAGAGAHAASAPRVVTASGALTGAREAGVVSFKGIPYALPPVGELRWRAPQPAATWTGDRAATRFSASCQQAAPAPFGPYTAPFITPAELSEDCLYLNVWAPKSARKLPVYVFIHGGAYQAGGASVPAYDGAGLARKGAVVVTLNYRLGLFGFFAHPELSRESPLGTSGNQGVLDTIAALRWVQANISRFGGDPANVTIAGQSAGAGMVNHLLVSPLAQGLFQRAVMESGPALGIPALPLALAEGGGVGSAAKLKVANLAQMRALPAADLMKAGLPVMPLPITDGKVIPTDPESPGARVVSKVPLIAGYNRDETSPADAPKTAAAFEADVRKKMGPVADQILQLYPHASDAEAARSAVQLQVDRRVAGLILWGERRAADGQPAYIYLFEHTYPGLDPARNGAFHTAEVPYVMGALNLQGAAFTDVDKALSAEMQSRWLSFMRTGDPNPRGARTVWPRASQDPGSVQRFAPTDKAPLLDAARLAVFRDYVAKGGKLGLL</sequence>
<evidence type="ECO:0000313" key="6">
    <source>
        <dbReference type="Proteomes" id="UP000244913"/>
    </source>
</evidence>
<feature type="signal peptide" evidence="3">
    <location>
        <begin position="1"/>
        <end position="25"/>
    </location>
</feature>
<dbReference type="PROSITE" id="PS00122">
    <property type="entry name" value="CARBOXYLESTERASE_B_1"/>
    <property type="match status" value="1"/>
</dbReference>
<evidence type="ECO:0000313" key="5">
    <source>
        <dbReference type="EMBL" id="PVM77529.1"/>
    </source>
</evidence>
<protein>
    <recommendedName>
        <fullName evidence="3">Carboxylic ester hydrolase</fullName>
        <ecNumber evidence="3">3.1.1.-</ecNumber>
    </recommendedName>
</protein>
<dbReference type="PANTHER" id="PTHR11559">
    <property type="entry name" value="CARBOXYLESTERASE"/>
    <property type="match status" value="1"/>
</dbReference>
<evidence type="ECO:0000256" key="1">
    <source>
        <dbReference type="ARBA" id="ARBA00005964"/>
    </source>
</evidence>
<dbReference type="EC" id="3.1.1.-" evidence="3"/>
<dbReference type="InterPro" id="IPR002018">
    <property type="entry name" value="CarbesteraseB"/>
</dbReference>
<name>A0A2T9J7Q2_9CAUL</name>
<dbReference type="Proteomes" id="UP000244913">
    <property type="component" value="Unassembled WGS sequence"/>
</dbReference>
<comment type="similarity">
    <text evidence="1 3">Belongs to the type-B carboxylesterase/lipase family.</text>
</comment>
<dbReference type="EMBL" id="QDKP01000049">
    <property type="protein sequence ID" value="PVM77529.1"/>
    <property type="molecule type" value="Genomic_DNA"/>
</dbReference>
<dbReference type="AlphaFoldDB" id="A0A2T9J7Q2"/>
<dbReference type="GO" id="GO:0016787">
    <property type="term" value="F:hydrolase activity"/>
    <property type="evidence" value="ECO:0007669"/>
    <property type="project" value="UniProtKB-KW"/>
</dbReference>
<dbReference type="SUPFAM" id="SSF53474">
    <property type="entry name" value="alpha/beta-Hydrolases"/>
    <property type="match status" value="1"/>
</dbReference>
<reference evidence="5 6" key="1">
    <citation type="submission" date="2018-04" db="EMBL/GenBank/DDBJ databases">
        <title>The genome sequence of Caulobacter sp. 736.</title>
        <authorList>
            <person name="Gao J."/>
            <person name="Sun J."/>
        </authorList>
    </citation>
    <scope>NUCLEOTIDE SEQUENCE [LARGE SCALE GENOMIC DNA]</scope>
    <source>
        <strain evidence="5 6">736</strain>
    </source>
</reference>
<evidence type="ECO:0000256" key="3">
    <source>
        <dbReference type="RuleBase" id="RU361235"/>
    </source>
</evidence>
<accession>A0A2T9J7Q2</accession>
<dbReference type="RefSeq" id="WP_116568737.1">
    <property type="nucleotide sequence ID" value="NZ_QDKP01000049.1"/>
</dbReference>
<organism evidence="5 6">
    <name type="scientific">Caulobacter radicis</name>
    <dbReference type="NCBI Taxonomy" id="2172650"/>
    <lineage>
        <taxon>Bacteria</taxon>
        <taxon>Pseudomonadati</taxon>
        <taxon>Pseudomonadota</taxon>
        <taxon>Alphaproteobacteria</taxon>
        <taxon>Caulobacterales</taxon>
        <taxon>Caulobacteraceae</taxon>
        <taxon>Caulobacter</taxon>
    </lineage>
</organism>
<feature type="domain" description="Carboxylesterase type B" evidence="4">
    <location>
        <begin position="28"/>
        <end position="486"/>
    </location>
</feature>
<dbReference type="InterPro" id="IPR019826">
    <property type="entry name" value="Carboxylesterase_B_AS"/>
</dbReference>
<dbReference type="Gene3D" id="3.40.50.1820">
    <property type="entry name" value="alpha/beta hydrolase"/>
    <property type="match status" value="1"/>
</dbReference>
<feature type="chain" id="PRO_5015372775" description="Carboxylic ester hydrolase" evidence="3">
    <location>
        <begin position="26"/>
        <end position="515"/>
    </location>
</feature>
<dbReference type="Pfam" id="PF00135">
    <property type="entry name" value="COesterase"/>
    <property type="match status" value="1"/>
</dbReference>
<keyword evidence="2 3" id="KW-0378">Hydrolase</keyword>
<keyword evidence="3" id="KW-0732">Signal</keyword>